<dbReference type="AlphaFoldDB" id="A0A8S1EGI6"/>
<sequence>MIDRDLLYLAPHATIGGLFLLSVFPYYIKEQTRIKLQIVAHTAIAVIFFFVPAYFLKPTIVGKFTPLHGFLQRFCSAVHFGLSYQLWKCRNYGRPEQAMIFARLITSFIFLIAKGFAIWHLTERKSKAIQITDNFLYCTLLTDATWFLSEFVRMYRNKRCRQEEIDAMIKRTTLWVDGKGKFYFENAFYVDAGLTLTYAIIHFAFPQHVLQLILKSDNKLDSHHFLWCRLFGALNLIPAVTSITAKYFTPEVQTAYLSGRLITQSVVFLLNIYGHWVLAVYSANHITAFMISGFFSSFLFSTFHKTFRNYFENNSNEEEEEIEQDIDEKKEL</sequence>
<evidence type="ECO:0000256" key="1">
    <source>
        <dbReference type="SAM" id="Phobius"/>
    </source>
</evidence>
<proteinExistence type="predicted"/>
<feature type="transmembrane region" description="Helical" evidence="1">
    <location>
        <begin position="224"/>
        <end position="249"/>
    </location>
</feature>
<evidence type="ECO:0000313" key="2">
    <source>
        <dbReference type="EMBL" id="CAB3400030.1"/>
    </source>
</evidence>
<name>A0A8S1EGI6_9PELO</name>
<dbReference type="EMBL" id="CADEPM010000002">
    <property type="protein sequence ID" value="CAB3400030.1"/>
    <property type="molecule type" value="Genomic_DNA"/>
</dbReference>
<organism evidence="2 3">
    <name type="scientific">Caenorhabditis bovis</name>
    <dbReference type="NCBI Taxonomy" id="2654633"/>
    <lineage>
        <taxon>Eukaryota</taxon>
        <taxon>Metazoa</taxon>
        <taxon>Ecdysozoa</taxon>
        <taxon>Nematoda</taxon>
        <taxon>Chromadorea</taxon>
        <taxon>Rhabditida</taxon>
        <taxon>Rhabditina</taxon>
        <taxon>Rhabditomorpha</taxon>
        <taxon>Rhabditoidea</taxon>
        <taxon>Rhabditidae</taxon>
        <taxon>Peloderinae</taxon>
        <taxon>Caenorhabditis</taxon>
    </lineage>
</organism>
<protein>
    <submittedName>
        <fullName evidence="2">Uncharacterized protein</fullName>
    </submittedName>
</protein>
<reference evidence="2 3" key="1">
    <citation type="submission" date="2020-04" db="EMBL/GenBank/DDBJ databases">
        <authorList>
            <person name="Laetsch R D."/>
            <person name="Stevens L."/>
            <person name="Kumar S."/>
            <person name="Blaxter L. M."/>
        </authorList>
    </citation>
    <scope>NUCLEOTIDE SEQUENCE [LARGE SCALE GENOMIC DNA]</scope>
</reference>
<keyword evidence="1" id="KW-0472">Membrane</keyword>
<feature type="transmembrane region" description="Helical" evidence="1">
    <location>
        <begin position="261"/>
        <end position="279"/>
    </location>
</feature>
<feature type="transmembrane region" description="Helical" evidence="1">
    <location>
        <begin position="6"/>
        <end position="26"/>
    </location>
</feature>
<comment type="caution">
    <text evidence="2">The sequence shown here is derived from an EMBL/GenBank/DDBJ whole genome shotgun (WGS) entry which is preliminary data.</text>
</comment>
<keyword evidence="1" id="KW-1133">Transmembrane helix</keyword>
<feature type="transmembrane region" description="Helical" evidence="1">
    <location>
        <begin position="38"/>
        <end position="55"/>
    </location>
</feature>
<dbReference type="Proteomes" id="UP000494206">
    <property type="component" value="Unassembled WGS sequence"/>
</dbReference>
<keyword evidence="3" id="KW-1185">Reference proteome</keyword>
<feature type="transmembrane region" description="Helical" evidence="1">
    <location>
        <begin position="187"/>
        <end position="204"/>
    </location>
</feature>
<dbReference type="OrthoDB" id="5792484at2759"/>
<accession>A0A8S1EGI6</accession>
<feature type="transmembrane region" description="Helical" evidence="1">
    <location>
        <begin position="285"/>
        <end position="303"/>
    </location>
</feature>
<keyword evidence="1" id="KW-0812">Transmembrane</keyword>
<evidence type="ECO:0000313" key="3">
    <source>
        <dbReference type="Proteomes" id="UP000494206"/>
    </source>
</evidence>
<gene>
    <name evidence="2" type="ORF">CBOVIS_LOCUS3054</name>
</gene>
<feature type="transmembrane region" description="Helical" evidence="1">
    <location>
        <begin position="99"/>
        <end position="122"/>
    </location>
</feature>